<dbReference type="PATRIC" id="fig|1321819.3.peg.3006"/>
<evidence type="ECO:0000256" key="1">
    <source>
        <dbReference type="SAM" id="SignalP"/>
    </source>
</evidence>
<feature type="signal peptide" evidence="1">
    <location>
        <begin position="1"/>
        <end position="25"/>
    </location>
</feature>
<dbReference type="HOGENOM" id="CLU_715049_0_0_10"/>
<dbReference type="AlphaFoldDB" id="U2CBG6"/>
<organism evidence="2 3">
    <name type="scientific">Bacteroides pyogenes F0041</name>
    <dbReference type="NCBI Taxonomy" id="1321819"/>
    <lineage>
        <taxon>Bacteria</taxon>
        <taxon>Pseudomonadati</taxon>
        <taxon>Bacteroidota</taxon>
        <taxon>Bacteroidia</taxon>
        <taxon>Bacteroidales</taxon>
        <taxon>Bacteroidaceae</taxon>
        <taxon>Bacteroides</taxon>
    </lineage>
</organism>
<dbReference type="EMBL" id="AWSV01000164">
    <property type="protein sequence ID" value="ERI81358.1"/>
    <property type="molecule type" value="Genomic_DNA"/>
</dbReference>
<sequence>MIMKKNLFKSLLTMCALGAMFTACSNEGNEVPDVTKGEKKTVFMKLDLRPQSRATEDELNPSVPTDAKAPINKLDIFFYEGGSGNIQKHLTISSLTTPSINDLASGARLTEIPSAADKVLVRGNVPTSVALPANGPISAVENLLVDITTQNDKSNILLGHIAVTLSVWHTGDPNIFGTISTATDGDKYAEVQLEPAVARIEFEGLQTTAASTITGFDLKGIYQNNFFTKLKMGDGSSESKTDYGTDPSKYALGQGLFTTPNNGKLFDEFISALSAIGGSPLVVSPTGGANKRWVYHVYENDATDANNQLQMIFKLENLQPSATIPSPQFLTVRGFKNTGGQLVKIEKGKIYKISKSDFTFDENNLTTVPNTNAVGVWLKVTVKPWEVVTVKPNL</sequence>
<comment type="caution">
    <text evidence="2">The sequence shown here is derived from an EMBL/GenBank/DDBJ whole genome shotgun (WGS) entry which is preliminary data.</text>
</comment>
<evidence type="ECO:0008006" key="4">
    <source>
        <dbReference type="Google" id="ProtNLM"/>
    </source>
</evidence>
<accession>U2CBG6</accession>
<evidence type="ECO:0000313" key="2">
    <source>
        <dbReference type="EMBL" id="ERI81358.1"/>
    </source>
</evidence>
<gene>
    <name evidence="2" type="ORF">HMPREF1981_03260</name>
</gene>
<dbReference type="Proteomes" id="UP000016496">
    <property type="component" value="Unassembled WGS sequence"/>
</dbReference>
<feature type="chain" id="PRO_5004625246" description="Major fimbrial subunit protein N-terminal domain-containing protein" evidence="1">
    <location>
        <begin position="26"/>
        <end position="394"/>
    </location>
</feature>
<protein>
    <recommendedName>
        <fullName evidence="4">Major fimbrial subunit protein N-terminal domain-containing protein</fullName>
    </recommendedName>
</protein>
<keyword evidence="1" id="KW-0732">Signal</keyword>
<dbReference type="OrthoDB" id="1046276at2"/>
<reference evidence="2 3" key="1">
    <citation type="submission" date="2013-08" db="EMBL/GenBank/DDBJ databases">
        <authorList>
            <person name="Weinstock G."/>
            <person name="Sodergren E."/>
            <person name="Wylie T."/>
            <person name="Fulton L."/>
            <person name="Fulton R."/>
            <person name="Fronick C."/>
            <person name="O'Laughlin M."/>
            <person name="Godfrey J."/>
            <person name="Miner T."/>
            <person name="Herter B."/>
            <person name="Appelbaum E."/>
            <person name="Cordes M."/>
            <person name="Lek S."/>
            <person name="Wollam A."/>
            <person name="Pepin K.H."/>
            <person name="Palsikar V.B."/>
            <person name="Mitreva M."/>
            <person name="Wilson R.K."/>
        </authorList>
    </citation>
    <scope>NUCLEOTIDE SEQUENCE [LARGE SCALE GENOMIC DNA]</scope>
    <source>
        <strain evidence="2 3">F0041</strain>
    </source>
</reference>
<evidence type="ECO:0000313" key="3">
    <source>
        <dbReference type="Proteomes" id="UP000016496"/>
    </source>
</evidence>
<dbReference type="PROSITE" id="PS51257">
    <property type="entry name" value="PROKAR_LIPOPROTEIN"/>
    <property type="match status" value="1"/>
</dbReference>
<proteinExistence type="predicted"/>
<name>U2CBG6_9BACE</name>